<reference evidence="4" key="1">
    <citation type="journal article" date="2019" name="Int. J. Syst. Evol. Microbiol.">
        <title>The Global Catalogue of Microorganisms (GCM) 10K type strain sequencing project: providing services to taxonomists for standard genome sequencing and annotation.</title>
        <authorList>
            <consortium name="The Broad Institute Genomics Platform"/>
            <consortium name="The Broad Institute Genome Sequencing Center for Infectious Disease"/>
            <person name="Wu L."/>
            <person name="Ma J."/>
        </authorList>
    </citation>
    <scope>NUCLEOTIDE SEQUENCE [LARGE SCALE GENOMIC DNA]</scope>
    <source>
        <strain evidence="4">CGMCC 4.7237</strain>
    </source>
</reference>
<dbReference type="Pfam" id="PF04545">
    <property type="entry name" value="Sigma70_r4"/>
    <property type="match status" value="1"/>
</dbReference>
<proteinExistence type="predicted"/>
<evidence type="ECO:0000256" key="1">
    <source>
        <dbReference type="SAM" id="MobiDB-lite"/>
    </source>
</evidence>
<keyword evidence="4" id="KW-1185">Reference proteome</keyword>
<feature type="compositionally biased region" description="Basic and acidic residues" evidence="1">
    <location>
        <begin position="210"/>
        <end position="222"/>
    </location>
</feature>
<feature type="domain" description="RNA polymerase sigma-70 region 4" evidence="2">
    <location>
        <begin position="90"/>
        <end position="137"/>
    </location>
</feature>
<comment type="caution">
    <text evidence="3">The sequence shown here is derived from an EMBL/GenBank/DDBJ whole genome shotgun (WGS) entry which is preliminary data.</text>
</comment>
<dbReference type="EMBL" id="JBHSBB010000010">
    <property type="protein sequence ID" value="MFC4032744.1"/>
    <property type="molecule type" value="Genomic_DNA"/>
</dbReference>
<feature type="compositionally biased region" description="Low complexity" evidence="1">
    <location>
        <begin position="163"/>
        <end position="200"/>
    </location>
</feature>
<gene>
    <name evidence="3" type="ORF">ACFO3J_14785</name>
</gene>
<evidence type="ECO:0000313" key="3">
    <source>
        <dbReference type="EMBL" id="MFC4032744.1"/>
    </source>
</evidence>
<dbReference type="Gene3D" id="1.10.10.10">
    <property type="entry name" value="Winged helix-like DNA-binding domain superfamily/Winged helix DNA-binding domain"/>
    <property type="match status" value="1"/>
</dbReference>
<accession>A0ABV8HR00</accession>
<dbReference type="InterPro" id="IPR007630">
    <property type="entry name" value="RNA_pol_sigma70_r4"/>
</dbReference>
<feature type="region of interest" description="Disordered" evidence="1">
    <location>
        <begin position="133"/>
        <end position="222"/>
    </location>
</feature>
<sequence>MGKHRTGADLRRDAEFAAFTAGAGGRLLHVAVLLTGERRAAERLLTATLARVYADWFRARADDPYERARSELVRRFAYRPWWRRPSGGTLDRLTGQERLVVTLRFFEGVAEEQAAAQLGLPAERVRTIGARATATLRSRREDPGGLYGGRLSDRARPGGGQGPAARPAPRSVAEARAQAAAVPRRAAPQPAYGEPSEASGPPAPPGTAGEARERRPVHEVLP</sequence>
<organism evidence="3 4">
    <name type="scientific">Streptomyces polygonati</name>
    <dbReference type="NCBI Taxonomy" id="1617087"/>
    <lineage>
        <taxon>Bacteria</taxon>
        <taxon>Bacillati</taxon>
        <taxon>Actinomycetota</taxon>
        <taxon>Actinomycetes</taxon>
        <taxon>Kitasatosporales</taxon>
        <taxon>Streptomycetaceae</taxon>
        <taxon>Streptomyces</taxon>
    </lineage>
</organism>
<evidence type="ECO:0000313" key="4">
    <source>
        <dbReference type="Proteomes" id="UP001595765"/>
    </source>
</evidence>
<dbReference type="CDD" id="cd06171">
    <property type="entry name" value="Sigma70_r4"/>
    <property type="match status" value="1"/>
</dbReference>
<dbReference type="RefSeq" id="WP_386429846.1">
    <property type="nucleotide sequence ID" value="NZ_JBHSBB010000010.1"/>
</dbReference>
<protein>
    <submittedName>
        <fullName evidence="3">Sigma factor-like helix-turn-helix DNA-binding protein</fullName>
    </submittedName>
</protein>
<evidence type="ECO:0000259" key="2">
    <source>
        <dbReference type="Pfam" id="PF04545"/>
    </source>
</evidence>
<dbReference type="InterPro" id="IPR013324">
    <property type="entry name" value="RNA_pol_sigma_r3/r4-like"/>
</dbReference>
<name>A0ABV8HR00_9ACTN</name>
<dbReference type="SUPFAM" id="SSF88659">
    <property type="entry name" value="Sigma3 and sigma4 domains of RNA polymerase sigma factors"/>
    <property type="match status" value="1"/>
</dbReference>
<dbReference type="InterPro" id="IPR036388">
    <property type="entry name" value="WH-like_DNA-bd_sf"/>
</dbReference>
<dbReference type="Proteomes" id="UP001595765">
    <property type="component" value="Unassembled WGS sequence"/>
</dbReference>